<keyword evidence="2" id="KW-1185">Reference proteome</keyword>
<evidence type="ECO:0000313" key="1">
    <source>
        <dbReference type="EMBL" id="GIJ46219.1"/>
    </source>
</evidence>
<name>A0A8J3YJ15_9ACTN</name>
<reference evidence="1" key="1">
    <citation type="submission" date="2021-01" db="EMBL/GenBank/DDBJ databases">
        <title>Whole genome shotgun sequence of Virgisporangium aliadipatigenens NBRC 105644.</title>
        <authorList>
            <person name="Komaki H."/>
            <person name="Tamura T."/>
        </authorList>
    </citation>
    <scope>NUCLEOTIDE SEQUENCE</scope>
    <source>
        <strain evidence="1">NBRC 105644</strain>
    </source>
</reference>
<proteinExistence type="predicted"/>
<protein>
    <submittedName>
        <fullName evidence="1">Uncharacterized protein</fullName>
    </submittedName>
</protein>
<comment type="caution">
    <text evidence="1">The sequence shown here is derived from an EMBL/GenBank/DDBJ whole genome shotgun (WGS) entry which is preliminary data.</text>
</comment>
<dbReference type="RefSeq" id="WP_203899737.1">
    <property type="nucleotide sequence ID" value="NZ_BOPF01000009.1"/>
</dbReference>
<sequence>MSTSEPVTRSSLRNVKPIVAPIPMLALPERVFSDDEWRRIRRGYASRDMDERWDVFVEEQTVFVHRSWTGFEIFAATMVPAQPHGWRIGTAVVESELERHRRTSHEYDRVVLELVLVMIVLGQPAPALLNELDELSRRASGRDLPPELVRHSVVGLRTATD</sequence>
<dbReference type="AlphaFoldDB" id="A0A8J3YJ15"/>
<evidence type="ECO:0000313" key="2">
    <source>
        <dbReference type="Proteomes" id="UP000619260"/>
    </source>
</evidence>
<organism evidence="1 2">
    <name type="scientific">Virgisporangium aliadipatigenens</name>
    <dbReference type="NCBI Taxonomy" id="741659"/>
    <lineage>
        <taxon>Bacteria</taxon>
        <taxon>Bacillati</taxon>
        <taxon>Actinomycetota</taxon>
        <taxon>Actinomycetes</taxon>
        <taxon>Micromonosporales</taxon>
        <taxon>Micromonosporaceae</taxon>
        <taxon>Virgisporangium</taxon>
    </lineage>
</organism>
<dbReference type="Proteomes" id="UP000619260">
    <property type="component" value="Unassembled WGS sequence"/>
</dbReference>
<dbReference type="EMBL" id="BOPF01000009">
    <property type="protein sequence ID" value="GIJ46219.1"/>
    <property type="molecule type" value="Genomic_DNA"/>
</dbReference>
<accession>A0A8J3YJ15</accession>
<gene>
    <name evidence="1" type="ORF">Val02_31050</name>
</gene>